<organism evidence="2">
    <name type="scientific">Lygus hesperus</name>
    <name type="common">Western plant bug</name>
    <dbReference type="NCBI Taxonomy" id="30085"/>
    <lineage>
        <taxon>Eukaryota</taxon>
        <taxon>Metazoa</taxon>
        <taxon>Ecdysozoa</taxon>
        <taxon>Arthropoda</taxon>
        <taxon>Hexapoda</taxon>
        <taxon>Insecta</taxon>
        <taxon>Pterygota</taxon>
        <taxon>Neoptera</taxon>
        <taxon>Paraneoptera</taxon>
        <taxon>Hemiptera</taxon>
        <taxon>Heteroptera</taxon>
        <taxon>Panheteroptera</taxon>
        <taxon>Cimicomorpha</taxon>
        <taxon>Miridae</taxon>
        <taxon>Mirini</taxon>
        <taxon>Lygus</taxon>
    </lineage>
</organism>
<gene>
    <name evidence="2" type="ORF">g.45786</name>
</gene>
<dbReference type="AlphaFoldDB" id="A0A146L5Q8"/>
<keyword evidence="1" id="KW-0812">Transmembrane</keyword>
<name>A0A146L5Q8_LYGHE</name>
<feature type="transmembrane region" description="Helical" evidence="1">
    <location>
        <begin position="135"/>
        <end position="158"/>
    </location>
</feature>
<sequence length="219" mass="24488">VKNSRCLNNKIYWKLNVRRVHHDSDSPAHSRGRKVDLELGADCSSATMWPRHFAPDGADFGFPLQHAGSAGPVLGLVDENASFAYVEPGVLFGGTASHVEESCVLLLVPQSSSEPSEDGLSIETTVSLPNHPRRLLGLLLEWAGLLSAFGHLLFRFFLRFGSFRRGGNLRRSRFGRHYLPNRTKPQKITNTHVRKALRFTKWPQERSVSLVSTNRPSFS</sequence>
<dbReference type="EMBL" id="GDHC01014886">
    <property type="protein sequence ID" value="JAQ03743.1"/>
    <property type="molecule type" value="Transcribed_RNA"/>
</dbReference>
<feature type="non-terminal residue" evidence="2">
    <location>
        <position position="1"/>
    </location>
</feature>
<evidence type="ECO:0000313" key="2">
    <source>
        <dbReference type="EMBL" id="JAQ03743.1"/>
    </source>
</evidence>
<protein>
    <submittedName>
        <fullName evidence="2">Uncharacterized protein</fullName>
    </submittedName>
</protein>
<feature type="non-terminal residue" evidence="2">
    <location>
        <position position="219"/>
    </location>
</feature>
<proteinExistence type="predicted"/>
<keyword evidence="1" id="KW-1133">Transmembrane helix</keyword>
<keyword evidence="1" id="KW-0472">Membrane</keyword>
<evidence type="ECO:0000256" key="1">
    <source>
        <dbReference type="SAM" id="Phobius"/>
    </source>
</evidence>
<accession>A0A146L5Q8</accession>
<reference evidence="2" key="1">
    <citation type="journal article" date="2016" name="Gigascience">
        <title>De novo construction of an expanded transcriptome assembly for the western tarnished plant bug, Lygus hesperus.</title>
        <authorList>
            <person name="Tassone E.E."/>
            <person name="Geib S.M."/>
            <person name="Hall B."/>
            <person name="Fabrick J.A."/>
            <person name="Brent C.S."/>
            <person name="Hull J.J."/>
        </authorList>
    </citation>
    <scope>NUCLEOTIDE SEQUENCE</scope>
</reference>